<name>A0A1V6Q163_9EURO</name>
<evidence type="ECO:0000313" key="2">
    <source>
        <dbReference type="EMBL" id="OQD82965.1"/>
    </source>
</evidence>
<organism evidence="2 3">
    <name type="scientific">Penicillium antarcticum</name>
    <dbReference type="NCBI Taxonomy" id="416450"/>
    <lineage>
        <taxon>Eukaryota</taxon>
        <taxon>Fungi</taxon>
        <taxon>Dikarya</taxon>
        <taxon>Ascomycota</taxon>
        <taxon>Pezizomycotina</taxon>
        <taxon>Eurotiomycetes</taxon>
        <taxon>Eurotiomycetidae</taxon>
        <taxon>Eurotiales</taxon>
        <taxon>Aspergillaceae</taxon>
        <taxon>Penicillium</taxon>
    </lineage>
</organism>
<dbReference type="STRING" id="416450.A0A1V6Q163"/>
<feature type="compositionally biased region" description="Acidic residues" evidence="1">
    <location>
        <begin position="270"/>
        <end position="284"/>
    </location>
</feature>
<feature type="compositionally biased region" description="Basic and acidic residues" evidence="1">
    <location>
        <begin position="48"/>
        <end position="59"/>
    </location>
</feature>
<dbReference type="EMBL" id="MDYN01000019">
    <property type="protein sequence ID" value="OQD82965.1"/>
    <property type="molecule type" value="Genomic_DNA"/>
</dbReference>
<gene>
    <name evidence="2" type="ORF">PENANT_c019G08335</name>
</gene>
<protein>
    <submittedName>
        <fullName evidence="2">Uncharacterized protein</fullName>
    </submittedName>
</protein>
<dbReference type="AlphaFoldDB" id="A0A1V6Q163"/>
<feature type="region of interest" description="Disordered" evidence="1">
    <location>
        <begin position="25"/>
        <end position="112"/>
    </location>
</feature>
<keyword evidence="3" id="KW-1185">Reference proteome</keyword>
<reference evidence="3" key="1">
    <citation type="journal article" date="2017" name="Nat. Microbiol.">
        <title>Global analysis of biosynthetic gene clusters reveals vast potential of secondary metabolite production in Penicillium species.</title>
        <authorList>
            <person name="Nielsen J.C."/>
            <person name="Grijseels S."/>
            <person name="Prigent S."/>
            <person name="Ji B."/>
            <person name="Dainat J."/>
            <person name="Nielsen K.F."/>
            <person name="Frisvad J.C."/>
            <person name="Workman M."/>
            <person name="Nielsen J."/>
        </authorList>
    </citation>
    <scope>NUCLEOTIDE SEQUENCE [LARGE SCALE GENOMIC DNA]</scope>
    <source>
        <strain evidence="3">IBT 31811</strain>
    </source>
</reference>
<feature type="compositionally biased region" description="Polar residues" evidence="1">
    <location>
        <begin position="189"/>
        <end position="219"/>
    </location>
</feature>
<feature type="compositionally biased region" description="Acidic residues" evidence="1">
    <location>
        <begin position="233"/>
        <end position="259"/>
    </location>
</feature>
<dbReference type="Proteomes" id="UP000191672">
    <property type="component" value="Unassembled WGS sequence"/>
</dbReference>
<comment type="caution">
    <text evidence="2">The sequence shown here is derived from an EMBL/GenBank/DDBJ whole genome shotgun (WGS) entry which is preliminary data.</text>
</comment>
<feature type="region of interest" description="Disordered" evidence="1">
    <location>
        <begin position="126"/>
        <end position="379"/>
    </location>
</feature>
<evidence type="ECO:0000256" key="1">
    <source>
        <dbReference type="SAM" id="MobiDB-lite"/>
    </source>
</evidence>
<dbReference type="OrthoDB" id="5431211at2759"/>
<sequence length="659" mass="74502">MPKRTKPRSTDVSLDYLNNVNTELKRRRTVNEPIPNIYDLPTSPPEPQETRRARRDRISEPTTRFRALRNRQIGVDPVSQSATPRSLSNGEQQSSNDNQSAEHIDQSTGSQQIQAEIETIGENEANASNERQFTPPAPIHSSIDDLFAPREGYQPESSGFVSINGPRRVSSGNLRPRPRASDLFPAKSPQITEAQNEGEENSSPASVDSYSNGVHSGSDNGDLHHEKPNGNESESDISEEIVEGQDSDENGVEGEEEETLFSQPVHLFSDDADPEAQDDPESDSAEIHSPIPTQHPAKPSAIEVQIPTQTKDSRKRTQRNQSDATESQSSQNQYSSQIPETPAQPRQRRRDHASRKEDAADRPTTSSRGKEPSNRRGTLGLVEDHEVRLGIFSWLKDSVKESGFKEDWELICRQRRTLKPRADFELEGRFSGTEKLIQRLRDLYKSMTQEPYSAHFLIDHCRLIANSIFNEGQSVIVEEAPNMEEDLGGHLINQFEAHIVPDLIKLLVVAFQTWKTTGERAKPHFRIALDLIWAICYRISSIKDVYDHLGSYVLATSREILKSIKVIKDALDDGRLLERTSRVHRVPTKYKHFEQTEVQSKITCDPWTKAEKLALLEGINGPTDDEDTFVDLKSDMRYGPTLERRTLKDLKAEAQRRRL</sequence>
<evidence type="ECO:0000313" key="3">
    <source>
        <dbReference type="Proteomes" id="UP000191672"/>
    </source>
</evidence>
<feature type="compositionally biased region" description="Polar residues" evidence="1">
    <location>
        <begin position="78"/>
        <end position="99"/>
    </location>
</feature>
<proteinExistence type="predicted"/>
<accession>A0A1V6Q163</accession>
<feature type="compositionally biased region" description="Low complexity" evidence="1">
    <location>
        <begin position="327"/>
        <end position="337"/>
    </location>
</feature>